<feature type="region of interest" description="Disordered" evidence="6">
    <location>
        <begin position="102"/>
        <end position="132"/>
    </location>
</feature>
<feature type="compositionally biased region" description="Basic and acidic residues" evidence="6">
    <location>
        <begin position="884"/>
        <end position="896"/>
    </location>
</feature>
<dbReference type="Gene3D" id="3.80.10.10">
    <property type="entry name" value="Ribonuclease Inhibitor"/>
    <property type="match status" value="2"/>
</dbReference>
<feature type="compositionally biased region" description="Basic and acidic residues" evidence="6">
    <location>
        <begin position="998"/>
        <end position="1011"/>
    </location>
</feature>
<evidence type="ECO:0000256" key="2">
    <source>
        <dbReference type="ARBA" id="ARBA00022490"/>
    </source>
</evidence>
<evidence type="ECO:0000256" key="6">
    <source>
        <dbReference type="SAM" id="MobiDB-lite"/>
    </source>
</evidence>
<keyword evidence="4" id="KW-0677">Repeat</keyword>
<feature type="compositionally biased region" description="Basic and acidic residues" evidence="6">
    <location>
        <begin position="457"/>
        <end position="480"/>
    </location>
</feature>
<feature type="region of interest" description="Disordered" evidence="6">
    <location>
        <begin position="861"/>
        <end position="896"/>
    </location>
</feature>
<feature type="coiled-coil region" evidence="5">
    <location>
        <begin position="1294"/>
        <end position="1321"/>
    </location>
</feature>
<gene>
    <name evidence="7" type="ORF">BATDEDRAFT_90949</name>
</gene>
<feature type="compositionally biased region" description="Low complexity" evidence="6">
    <location>
        <begin position="487"/>
        <end position="508"/>
    </location>
</feature>
<organism evidence="7 8">
    <name type="scientific">Batrachochytrium dendrobatidis (strain JAM81 / FGSC 10211)</name>
    <name type="common">Frog chytrid fungus</name>
    <dbReference type="NCBI Taxonomy" id="684364"/>
    <lineage>
        <taxon>Eukaryota</taxon>
        <taxon>Fungi</taxon>
        <taxon>Fungi incertae sedis</taxon>
        <taxon>Chytridiomycota</taxon>
        <taxon>Chytridiomycota incertae sedis</taxon>
        <taxon>Chytridiomycetes</taxon>
        <taxon>Rhizophydiales</taxon>
        <taxon>Rhizophydiales incertae sedis</taxon>
        <taxon>Batrachochytrium</taxon>
    </lineage>
</organism>
<evidence type="ECO:0000256" key="5">
    <source>
        <dbReference type="SAM" id="Coils"/>
    </source>
</evidence>
<dbReference type="OrthoDB" id="1687175at2759"/>
<dbReference type="Proteomes" id="UP000007241">
    <property type="component" value="Unassembled WGS sequence"/>
</dbReference>
<keyword evidence="2" id="KW-0963">Cytoplasm</keyword>
<dbReference type="GO" id="GO:0005634">
    <property type="term" value="C:nucleus"/>
    <property type="evidence" value="ECO:0000318"/>
    <property type="project" value="GO_Central"/>
</dbReference>
<keyword evidence="5" id="KW-0175">Coiled coil</keyword>
<feature type="region of interest" description="Disordered" evidence="6">
    <location>
        <begin position="426"/>
        <end position="511"/>
    </location>
</feature>
<dbReference type="GO" id="GO:0005737">
    <property type="term" value="C:cytoplasm"/>
    <property type="evidence" value="ECO:0007669"/>
    <property type="project" value="UniProtKB-SubCell"/>
</dbReference>
<feature type="region of interest" description="Disordered" evidence="6">
    <location>
        <begin position="39"/>
        <end position="72"/>
    </location>
</feature>
<dbReference type="PANTHER" id="PTHR22710:SF2">
    <property type="entry name" value="X-RAY RADIATION RESISTANCE-ASSOCIATED PROTEIN 1"/>
    <property type="match status" value="1"/>
</dbReference>
<evidence type="ECO:0000313" key="8">
    <source>
        <dbReference type="Proteomes" id="UP000007241"/>
    </source>
</evidence>
<evidence type="ECO:0000256" key="4">
    <source>
        <dbReference type="ARBA" id="ARBA00022737"/>
    </source>
</evidence>
<dbReference type="InterPro" id="IPR003591">
    <property type="entry name" value="Leu-rich_rpt_typical-subtyp"/>
</dbReference>
<proteinExistence type="predicted"/>
<feature type="compositionally biased region" description="Polar residues" evidence="6">
    <location>
        <begin position="957"/>
        <end position="969"/>
    </location>
</feature>
<name>F4P920_BATDJ</name>
<evidence type="ECO:0000256" key="1">
    <source>
        <dbReference type="ARBA" id="ARBA00004496"/>
    </source>
</evidence>
<feature type="compositionally biased region" description="Low complexity" evidence="6">
    <location>
        <begin position="984"/>
        <end position="997"/>
    </location>
</feature>
<dbReference type="GeneID" id="18244076"/>
<accession>F4P920</accession>
<dbReference type="HOGENOM" id="CLU_258622_0_0_1"/>
<protein>
    <submittedName>
        <fullName evidence="7">Uncharacterized protein</fullName>
    </submittedName>
</protein>
<feature type="region of interest" description="Disordered" evidence="6">
    <location>
        <begin position="948"/>
        <end position="1011"/>
    </location>
</feature>
<dbReference type="PROSITE" id="PS51450">
    <property type="entry name" value="LRR"/>
    <property type="match status" value="1"/>
</dbReference>
<dbReference type="STRING" id="684364.F4P920"/>
<dbReference type="EMBL" id="GL882889">
    <property type="protein sequence ID" value="EGF78266.1"/>
    <property type="molecule type" value="Genomic_DNA"/>
</dbReference>
<dbReference type="Pfam" id="PF13855">
    <property type="entry name" value="LRR_8"/>
    <property type="match status" value="1"/>
</dbReference>
<dbReference type="InterPro" id="IPR032675">
    <property type="entry name" value="LRR_dom_sf"/>
</dbReference>
<sequence length="1337" mass="149665">MPINGQSVHPIDNTLSENTQLLESQSTLPKQHALLSKTPASPLKKEQLQFNPPKIDPVPNSPSTNDDSLNSPLQATLQQDTSLQKTKPHKIIVDTNILHPTTHWSTSKRTPSSKRLNSHRVRHSAQKTPHFPNYSPKIVGPNYFGDQDDQPAIRKVNGKYEEIPNLLDGFRMVIVYLTLMYNLIQILKLNLFLTKPNGMCQYKLNRAPATDPEFVYSLDLSSQQLIYVVEDDLTLFTKLHTLRAGENSLPFARLGTLPSLKTLLLPCNGVTSLDLESESKFQKLEHLDLSFNAIDISAQIVLATFPLLKHLDLTSNNISRLATTILDMEHWHDRVIELVLPHQVAALDANLFDVCQTDQTLLRSDLDDAYKPYQKSWPNDSTQTAQLAHENEFSSAESPSLFHSFIEHKILSEKLAAQANVLDSPENNTITSKETDPLHSTNSDNIPKVNHLPYQHNDSHLNKMDHDLKGDEPNQKHPENENAGEIQLNNTQSQNSSKSQNKLNNCQSTRAPVETIQPDTTVVKPDLNAMITLNASVAVSPIGFQSLEVLILENNSLGVPDHSNFWTILQALPRLRVLNLSNNFIKSLQPLIPSHVQDQCLESKWTPTDLLKTSPNILTKLNGFKCLEELFLIKNKISTLDDLIGIICLQRLRKVFLHGNSIMKQYAPKHLLPKTPASSDKAVMDIFQLFSTYGIIIADVCYQVPKSSIEAELVMAGPLKPQSSTFSLAQSNGNFGLTSAIHRIDRHNIKLPIKKPQLIGRYRAQENQTFSSYIAAPHVVDEPLLTASKPLVEDRKRRVKYQFTDSDLQEIVKCGKIPPVRELIKLAKLREFQLQGNASQLSINSNQPAIGSTDVHNHIKSDVHSSHADGGNVSGNNQCSGDSNKTDTSGDMHLSYKDGDIMSQLHDTSQPIEVSNNDFTSSTKKIQYDPNHIDDTFLTGVHITGGDREDESCLPNDYNQSMPLSTSATLDKEGIRLNAASPNDSDTSESYSYTSESQTKDESDSDHSSVDSLANHKIEAKVSMVYPLPSTIQGSVRALRHALANPVSYWRILEESYARPTYASLKRKTAFVTQDQLRDDAMDAVTDICNETKPFLTDSDDKHLNQNPLNLKTCRQSESLQQNVSNNLPMPSHTPRQFMGTPASSMWMLTESSDNFVTLADYVPPADTSAKHRMEVGEVSYRRSSIISNGVLESMSSTGARQKLNLQLDAKFRQQQSRHGVMSKDAQHEPLNMANTRQKQKLMKQLSTVAALQRAQKSGRLQSQDEFETLNDMMSLVDSKISTIESNLASVLRNSQLEERLPQSRQLLNELQQEYSRIKNLYLNDAKATVHYEPLSH</sequence>
<feature type="compositionally biased region" description="Polar residues" evidence="6">
    <location>
        <begin position="102"/>
        <end position="115"/>
    </location>
</feature>
<evidence type="ECO:0000313" key="7">
    <source>
        <dbReference type="EMBL" id="EGF78266.1"/>
    </source>
</evidence>
<feature type="compositionally biased region" description="Polar residues" evidence="6">
    <location>
        <begin position="874"/>
        <end position="883"/>
    </location>
</feature>
<dbReference type="InParanoid" id="F4P920"/>
<dbReference type="InterPro" id="IPR001611">
    <property type="entry name" value="Leu-rich_rpt"/>
</dbReference>
<dbReference type="RefSeq" id="XP_006681260.1">
    <property type="nucleotide sequence ID" value="XM_006681197.1"/>
</dbReference>
<feature type="compositionally biased region" description="Basic residues" evidence="6">
    <location>
        <begin position="116"/>
        <end position="125"/>
    </location>
</feature>
<feature type="compositionally biased region" description="Polar residues" evidence="6">
    <location>
        <begin position="61"/>
        <end position="72"/>
    </location>
</feature>
<feature type="compositionally biased region" description="Polar residues" evidence="6">
    <location>
        <begin position="426"/>
        <end position="445"/>
    </location>
</feature>
<evidence type="ECO:0000256" key="3">
    <source>
        <dbReference type="ARBA" id="ARBA00022614"/>
    </source>
</evidence>
<dbReference type="SMART" id="SM00369">
    <property type="entry name" value="LRR_TYP"/>
    <property type="match status" value="4"/>
</dbReference>
<reference evidence="7 8" key="1">
    <citation type="submission" date="2009-12" db="EMBL/GenBank/DDBJ databases">
        <title>The draft genome of Batrachochytrium dendrobatidis.</title>
        <authorList>
            <consortium name="US DOE Joint Genome Institute (JGI-PGF)"/>
            <person name="Kuo A."/>
            <person name="Salamov A."/>
            <person name="Schmutz J."/>
            <person name="Lucas S."/>
            <person name="Pitluck S."/>
            <person name="Rosenblum E."/>
            <person name="Stajich J."/>
            <person name="Eisen M."/>
            <person name="Grigoriev I.V."/>
        </authorList>
    </citation>
    <scope>NUCLEOTIDE SEQUENCE [LARGE SCALE GENOMIC DNA]</scope>
    <source>
        <strain evidence="8">JAM81 / FGSC 10211</strain>
    </source>
</reference>
<keyword evidence="8" id="KW-1185">Reference proteome</keyword>
<comment type="subcellular location">
    <subcellularLocation>
        <location evidence="1">Cytoplasm</location>
    </subcellularLocation>
</comment>
<dbReference type="PANTHER" id="PTHR22710">
    <property type="entry name" value="X-RAY RADIATION RESISTANCE ASSOCIATED PROTEIN 1 XRRA1"/>
    <property type="match status" value="1"/>
</dbReference>
<keyword evidence="3" id="KW-0433">Leucine-rich repeat</keyword>
<dbReference type="SUPFAM" id="SSF52058">
    <property type="entry name" value="L domain-like"/>
    <property type="match status" value="1"/>
</dbReference>